<keyword evidence="1" id="KW-1133">Transmembrane helix</keyword>
<dbReference type="EMBL" id="CP053452">
    <property type="protein sequence ID" value="QJW97594.1"/>
    <property type="molecule type" value="Genomic_DNA"/>
</dbReference>
<feature type="transmembrane region" description="Helical" evidence="1">
    <location>
        <begin position="180"/>
        <end position="205"/>
    </location>
</feature>
<name>A0A6M5YVT6_9BACT</name>
<feature type="transmembrane region" description="Helical" evidence="1">
    <location>
        <begin position="323"/>
        <end position="345"/>
    </location>
</feature>
<feature type="transmembrane region" description="Helical" evidence="1">
    <location>
        <begin position="136"/>
        <end position="160"/>
    </location>
</feature>
<evidence type="ECO:0000313" key="2">
    <source>
        <dbReference type="EMBL" id="QJW97594.1"/>
    </source>
</evidence>
<dbReference type="RefSeq" id="WP_171472935.1">
    <property type="nucleotide sequence ID" value="NZ_CP053452.2"/>
</dbReference>
<feature type="transmembrane region" description="Helical" evidence="1">
    <location>
        <begin position="97"/>
        <end position="115"/>
    </location>
</feature>
<reference evidence="3" key="1">
    <citation type="submission" date="2020-05" db="EMBL/GenBank/DDBJ databases">
        <title>Frigoriglobus tundricola gen. nov., sp. nov., a psychrotolerant cellulolytic planctomycete of the family Gemmataceae with two divergent copies of 16S rRNA gene.</title>
        <authorList>
            <person name="Kulichevskaya I.S."/>
            <person name="Ivanova A.A."/>
            <person name="Naumoff D.G."/>
            <person name="Beletsky A.V."/>
            <person name="Rijpstra W.I.C."/>
            <person name="Sinninghe Damste J.S."/>
            <person name="Mardanov A.V."/>
            <person name="Ravin N.V."/>
            <person name="Dedysh S.N."/>
        </authorList>
    </citation>
    <scope>NUCLEOTIDE SEQUENCE [LARGE SCALE GENOMIC DNA]</scope>
    <source>
        <strain evidence="3">PL17</strain>
    </source>
</reference>
<evidence type="ECO:0000256" key="1">
    <source>
        <dbReference type="SAM" id="Phobius"/>
    </source>
</evidence>
<keyword evidence="1" id="KW-0472">Membrane</keyword>
<organism evidence="2 3">
    <name type="scientific">Frigoriglobus tundricola</name>
    <dbReference type="NCBI Taxonomy" id="2774151"/>
    <lineage>
        <taxon>Bacteria</taxon>
        <taxon>Pseudomonadati</taxon>
        <taxon>Planctomycetota</taxon>
        <taxon>Planctomycetia</taxon>
        <taxon>Gemmatales</taxon>
        <taxon>Gemmataceae</taxon>
        <taxon>Frigoriglobus</taxon>
    </lineage>
</organism>
<keyword evidence="3" id="KW-1185">Reference proteome</keyword>
<gene>
    <name evidence="2" type="ORF">FTUN_5169</name>
</gene>
<dbReference type="Proteomes" id="UP000503447">
    <property type="component" value="Chromosome"/>
</dbReference>
<protein>
    <submittedName>
        <fullName evidence="2">Uncharacterized protein</fullName>
    </submittedName>
</protein>
<sequence length="562" mass="62034">MRGRWADAVWLLVFGLASSAWCLTAATRLGATFDEPLYVKAGLVNWRTGSNKLLMRAGTMPLPVDVQTLPAYLWERHRGQPFDPVADLDTVLPVCRAANLVFWWLLLVYTMRLGRTFGGAWGGRLAVALVACDPNLLGHAALATTDIALLASMMVFIYHFHHNYQPDAGWTRRVLFPGVLYGLALATKASAMAFVPQAMLVLGLWSLARAGVLTPPAGSSLREKGVHLWHATYQLRKDIFVIGLIGFITVFVYCGSDWGTEPTFIKWADGLPEGDLKRVMTPVSRDLKIFTNAGEGLLHQIKHNFRGHGTYLLGRWYDRATPAYFPLALSMKVPLPAIVLLLAALVVHPRRLLLPTAGVALILFAFLPNCRVQIGIRFVFTLMVLTYITAAAAVARGWADQRTGASARVVPRALVGALLAALVATAAWVWPNGLSYFNQAWGGSETGRFLLHDSNYDWGQGVPELRAWNDAHNDGRPLSVWYFGSDPAVSRPPLEAVHLSVLPLRSADDAVTYCPTKYLAVSVSHFSNNPAPFPQHKARLEWARGQTPVARTTYFLIYQLRD</sequence>
<dbReference type="AlphaFoldDB" id="A0A6M5YVT6"/>
<evidence type="ECO:0000313" key="3">
    <source>
        <dbReference type="Proteomes" id="UP000503447"/>
    </source>
</evidence>
<accession>A0A6M5YVT6</accession>
<keyword evidence="1" id="KW-0812">Transmembrane</keyword>
<feature type="transmembrane region" description="Helical" evidence="1">
    <location>
        <begin position="352"/>
        <end position="368"/>
    </location>
</feature>
<feature type="transmembrane region" description="Helical" evidence="1">
    <location>
        <begin position="239"/>
        <end position="258"/>
    </location>
</feature>
<feature type="transmembrane region" description="Helical" evidence="1">
    <location>
        <begin position="374"/>
        <end position="397"/>
    </location>
</feature>
<proteinExistence type="predicted"/>
<dbReference type="KEGG" id="ftj:FTUN_5169"/>
<feature type="transmembrane region" description="Helical" evidence="1">
    <location>
        <begin position="409"/>
        <end position="430"/>
    </location>
</feature>